<keyword evidence="6 8" id="KW-0057">Aromatic amino acid biosynthesis</keyword>
<accession>A0ABZ2CLR6</accession>
<protein>
    <recommendedName>
        <fullName evidence="8">Indole-3-glycerol phosphate synthase</fullName>
        <shortName evidence="8">IGPS</shortName>
        <ecNumber evidence="8">4.1.1.48</ecNumber>
    </recommendedName>
</protein>
<dbReference type="PROSITE" id="PS00614">
    <property type="entry name" value="IGPS"/>
    <property type="match status" value="1"/>
</dbReference>
<dbReference type="Gene3D" id="3.20.20.70">
    <property type="entry name" value="Aldolase class I"/>
    <property type="match status" value="1"/>
</dbReference>
<comment type="pathway">
    <text evidence="2 8">Amino-acid biosynthesis; L-tryptophan biosynthesis; L-tryptophan from chorismate: step 4/5.</text>
</comment>
<dbReference type="RefSeq" id="WP_338452157.1">
    <property type="nucleotide sequence ID" value="NZ_CP137640.1"/>
</dbReference>
<dbReference type="PANTHER" id="PTHR22854:SF2">
    <property type="entry name" value="INDOLE-3-GLYCEROL-PHOSPHATE SYNTHASE"/>
    <property type="match status" value="1"/>
</dbReference>
<comment type="similarity">
    <text evidence="8">Belongs to the TrpC family.</text>
</comment>
<evidence type="ECO:0000256" key="3">
    <source>
        <dbReference type="ARBA" id="ARBA00022605"/>
    </source>
</evidence>
<evidence type="ECO:0000256" key="7">
    <source>
        <dbReference type="ARBA" id="ARBA00023239"/>
    </source>
</evidence>
<proteinExistence type="inferred from homology"/>
<dbReference type="PANTHER" id="PTHR22854">
    <property type="entry name" value="TRYPTOPHAN BIOSYNTHESIS PROTEIN"/>
    <property type="match status" value="1"/>
</dbReference>
<evidence type="ECO:0000259" key="9">
    <source>
        <dbReference type="Pfam" id="PF00218"/>
    </source>
</evidence>
<dbReference type="InterPro" id="IPR013785">
    <property type="entry name" value="Aldolase_TIM"/>
</dbReference>
<comment type="catalytic activity">
    <reaction evidence="1 8">
        <text>1-(2-carboxyphenylamino)-1-deoxy-D-ribulose 5-phosphate + H(+) = (1S,2R)-1-C-(indol-3-yl)glycerol 3-phosphate + CO2 + H2O</text>
        <dbReference type="Rhea" id="RHEA:23476"/>
        <dbReference type="ChEBI" id="CHEBI:15377"/>
        <dbReference type="ChEBI" id="CHEBI:15378"/>
        <dbReference type="ChEBI" id="CHEBI:16526"/>
        <dbReference type="ChEBI" id="CHEBI:58613"/>
        <dbReference type="ChEBI" id="CHEBI:58866"/>
        <dbReference type="EC" id="4.1.1.48"/>
    </reaction>
</comment>
<keyword evidence="5 8" id="KW-0822">Tryptophan biosynthesis</keyword>
<dbReference type="EMBL" id="CP137640">
    <property type="protein sequence ID" value="WVX83271.1"/>
    <property type="molecule type" value="Genomic_DNA"/>
</dbReference>
<dbReference type="EC" id="4.1.1.48" evidence="8"/>
<keyword evidence="3 8" id="KW-0028">Amino-acid biosynthesis</keyword>
<evidence type="ECO:0000256" key="5">
    <source>
        <dbReference type="ARBA" id="ARBA00022822"/>
    </source>
</evidence>
<name>A0ABZ2CLR6_9BACI</name>
<dbReference type="NCBIfam" id="NF001371">
    <property type="entry name" value="PRK00278.1-3"/>
    <property type="match status" value="1"/>
</dbReference>
<sequence>MATILDTILAEKKVEVEHLYRNQVEVTEESSHPQLSFLSILKKAEDLAIIAEFKRASPSKGVINSGLDPADQASTYIQYGASAVSVLTDKRFFKGSFTDLEKVRNAINAPILCKDFVVDSIQIDVAKASGANIVLLIAAAMKEEKLAELYQYAKAKNLDVLLEVHNEEELETALRVGAKIIGVNNRNLKNFEVDLSVTEKLGPIVKKAGAYLISESGIKTIDDVKRVIDAGANGILVGETFMKAENLARTLQEMKLPIQKDAKI</sequence>
<dbReference type="CDD" id="cd00331">
    <property type="entry name" value="IGPS"/>
    <property type="match status" value="1"/>
</dbReference>
<keyword evidence="7 8" id="KW-0456">Lyase</keyword>
<dbReference type="InterPro" id="IPR045186">
    <property type="entry name" value="Indole-3-glycerol_P_synth"/>
</dbReference>
<dbReference type="HAMAP" id="MF_00134_A">
    <property type="entry name" value="IGPS_A"/>
    <property type="match status" value="1"/>
</dbReference>
<dbReference type="GO" id="GO:0004425">
    <property type="term" value="F:indole-3-glycerol-phosphate synthase activity"/>
    <property type="evidence" value="ECO:0007669"/>
    <property type="project" value="UniProtKB-EC"/>
</dbReference>
<evidence type="ECO:0000313" key="10">
    <source>
        <dbReference type="EMBL" id="WVX83271.1"/>
    </source>
</evidence>
<keyword evidence="4 8" id="KW-0210">Decarboxylase</keyword>
<dbReference type="HAMAP" id="MF_00134_B">
    <property type="entry name" value="IGPS_B"/>
    <property type="match status" value="1"/>
</dbReference>
<evidence type="ECO:0000256" key="2">
    <source>
        <dbReference type="ARBA" id="ARBA00004696"/>
    </source>
</evidence>
<dbReference type="InterPro" id="IPR013798">
    <property type="entry name" value="Indole-3-glycerol_P_synth_dom"/>
</dbReference>
<evidence type="ECO:0000313" key="11">
    <source>
        <dbReference type="Proteomes" id="UP001357223"/>
    </source>
</evidence>
<evidence type="ECO:0000256" key="8">
    <source>
        <dbReference type="HAMAP-Rule" id="MF_00134"/>
    </source>
</evidence>
<dbReference type="InterPro" id="IPR011060">
    <property type="entry name" value="RibuloseP-bd_barrel"/>
</dbReference>
<feature type="domain" description="Indole-3-glycerol phosphate synthase" evidence="9">
    <location>
        <begin position="5"/>
        <end position="253"/>
    </location>
</feature>
<keyword evidence="11" id="KW-1185">Reference proteome</keyword>
<dbReference type="SUPFAM" id="SSF51366">
    <property type="entry name" value="Ribulose-phoshate binding barrel"/>
    <property type="match status" value="1"/>
</dbReference>
<dbReference type="InterPro" id="IPR001468">
    <property type="entry name" value="Indole-3-GlycerolPSynthase_CS"/>
</dbReference>
<evidence type="ECO:0000256" key="4">
    <source>
        <dbReference type="ARBA" id="ARBA00022793"/>
    </source>
</evidence>
<reference evidence="10 11" key="1">
    <citation type="submission" date="2023-10" db="EMBL/GenBank/DDBJ databases">
        <title>Niallia locisalis sp.nov. isolated from a salt pond sample.</title>
        <authorList>
            <person name="Li X.-J."/>
            <person name="Dong L."/>
        </authorList>
    </citation>
    <scope>NUCLEOTIDE SEQUENCE [LARGE SCALE GENOMIC DNA]</scope>
    <source>
        <strain evidence="10 11">DSM 29761</strain>
    </source>
</reference>
<evidence type="ECO:0000256" key="1">
    <source>
        <dbReference type="ARBA" id="ARBA00001633"/>
    </source>
</evidence>
<dbReference type="Proteomes" id="UP001357223">
    <property type="component" value="Chromosome"/>
</dbReference>
<dbReference type="Pfam" id="PF00218">
    <property type="entry name" value="IGPS"/>
    <property type="match status" value="1"/>
</dbReference>
<gene>
    <name evidence="8 10" type="primary">trpC</name>
    <name evidence="10" type="ORF">R4Z09_09895</name>
</gene>
<dbReference type="NCBIfam" id="NF001377">
    <property type="entry name" value="PRK00278.2-4"/>
    <property type="match status" value="1"/>
</dbReference>
<evidence type="ECO:0000256" key="6">
    <source>
        <dbReference type="ARBA" id="ARBA00023141"/>
    </source>
</evidence>
<organism evidence="10 11">
    <name type="scientific">Niallia oryzisoli</name>
    <dbReference type="NCBI Taxonomy" id="1737571"/>
    <lineage>
        <taxon>Bacteria</taxon>
        <taxon>Bacillati</taxon>
        <taxon>Bacillota</taxon>
        <taxon>Bacilli</taxon>
        <taxon>Bacillales</taxon>
        <taxon>Bacillaceae</taxon>
        <taxon>Niallia</taxon>
    </lineage>
</organism>